<dbReference type="InterPro" id="IPR023365">
    <property type="entry name" value="Sortase_dom-sf"/>
</dbReference>
<dbReference type="SUPFAM" id="SSF63817">
    <property type="entry name" value="Sortase"/>
    <property type="match status" value="1"/>
</dbReference>
<feature type="chain" id="PRO_5046997499" evidence="3">
    <location>
        <begin position="23"/>
        <end position="312"/>
    </location>
</feature>
<evidence type="ECO:0000256" key="3">
    <source>
        <dbReference type="SAM" id="SignalP"/>
    </source>
</evidence>
<name>A0ABY4WDN4_9BACL</name>
<dbReference type="EMBL" id="CP098755">
    <property type="protein sequence ID" value="USG65286.1"/>
    <property type="molecule type" value="Genomic_DNA"/>
</dbReference>
<gene>
    <name evidence="4" type="ORF">NDK47_24790</name>
</gene>
<accession>A0ABY4WDN4</accession>
<proteinExistence type="predicted"/>
<feature type="compositionally biased region" description="Polar residues" evidence="2">
    <location>
        <begin position="52"/>
        <end position="67"/>
    </location>
</feature>
<evidence type="ECO:0000313" key="5">
    <source>
        <dbReference type="Proteomes" id="UP001056500"/>
    </source>
</evidence>
<dbReference type="Proteomes" id="UP001056500">
    <property type="component" value="Chromosome"/>
</dbReference>
<keyword evidence="3" id="KW-0732">Signal</keyword>
<sequence>MRKSFVLIGVLFIICTACSSAANDGKTDGLLAADHITNHSAALKADDQARLSNTEGTGQTSHPQTGRPTGLATHSAELTDTAKSKNAVLGTDTTAAETVKHATAEAVNHTSAEAVNHAETETANQAATNVDHTTNKPADAGDKMAKTSAPEQVAEAKPQQVVKGFQAAKIRIPAIRLQTAIEKVGVLANGQMGVPKSFDKVGILAPWTNPGELGSAVIAGHFDHYTGPAVFYRLRDLKAGDEIIVSDPKGSSLTFQVTRVESFKTSEAPVEEIFSQSKGAHLNLITCSGKYNRKTGEHEKRLVVFSKLAKTM</sequence>
<reference evidence="4" key="1">
    <citation type="submission" date="2022-06" db="EMBL/GenBank/DDBJ databases">
        <title>Genome sequencing of Brevibacillus sp. BB3-R1.</title>
        <authorList>
            <person name="Heo J."/>
            <person name="Lee D."/>
            <person name="Won M."/>
            <person name="Han B.-H."/>
            <person name="Hong S.-B."/>
            <person name="Kwon S.-W."/>
        </authorList>
    </citation>
    <scope>NUCLEOTIDE SEQUENCE</scope>
    <source>
        <strain evidence="4">BB3-R1</strain>
    </source>
</reference>
<keyword evidence="5" id="KW-1185">Reference proteome</keyword>
<keyword evidence="1" id="KW-0378">Hydrolase</keyword>
<feature type="region of interest" description="Disordered" evidence="2">
    <location>
        <begin position="121"/>
        <end position="143"/>
    </location>
</feature>
<dbReference type="InterPro" id="IPR042001">
    <property type="entry name" value="Sortase_F"/>
</dbReference>
<dbReference type="InterPro" id="IPR005754">
    <property type="entry name" value="Sortase"/>
</dbReference>
<dbReference type="RefSeq" id="WP_251872379.1">
    <property type="nucleotide sequence ID" value="NZ_CP098755.1"/>
</dbReference>
<evidence type="ECO:0000256" key="1">
    <source>
        <dbReference type="ARBA" id="ARBA00022801"/>
    </source>
</evidence>
<feature type="signal peptide" evidence="3">
    <location>
        <begin position="1"/>
        <end position="22"/>
    </location>
</feature>
<dbReference type="Pfam" id="PF04203">
    <property type="entry name" value="Sortase"/>
    <property type="match status" value="1"/>
</dbReference>
<feature type="region of interest" description="Disordered" evidence="2">
    <location>
        <begin position="52"/>
        <end position="72"/>
    </location>
</feature>
<evidence type="ECO:0000256" key="2">
    <source>
        <dbReference type="SAM" id="MobiDB-lite"/>
    </source>
</evidence>
<dbReference type="Gene3D" id="2.40.260.10">
    <property type="entry name" value="Sortase"/>
    <property type="match status" value="1"/>
</dbReference>
<organism evidence="4 5">
    <name type="scientific">Brevibacillus ruminantium</name>
    <dbReference type="NCBI Taxonomy" id="2950604"/>
    <lineage>
        <taxon>Bacteria</taxon>
        <taxon>Bacillati</taxon>
        <taxon>Bacillota</taxon>
        <taxon>Bacilli</taxon>
        <taxon>Bacillales</taxon>
        <taxon>Paenibacillaceae</taxon>
        <taxon>Brevibacillus</taxon>
    </lineage>
</organism>
<dbReference type="CDD" id="cd05829">
    <property type="entry name" value="Sortase_F"/>
    <property type="match status" value="1"/>
</dbReference>
<protein>
    <submittedName>
        <fullName evidence="4">Sortase</fullName>
    </submittedName>
</protein>
<evidence type="ECO:0000313" key="4">
    <source>
        <dbReference type="EMBL" id="USG65286.1"/>
    </source>
</evidence>